<evidence type="ECO:0000313" key="4">
    <source>
        <dbReference type="Proteomes" id="UP000215902"/>
    </source>
</evidence>
<dbReference type="PROSITE" id="PS52001">
    <property type="entry name" value="AD"/>
    <property type="match status" value="1"/>
</dbReference>
<feature type="domain" description="AD" evidence="1">
    <location>
        <begin position="94"/>
        <end position="192"/>
    </location>
</feature>
<sequence length="192" mass="20611">MSLMSESVSGVNSGAPCVYTGPCEEASSAECASFMSQLYQLQRVSCADGRQFTGWLYTVDPVSRTRVLVDLDDRQVHFLLAGATVEVSPVPGAQPATEQQRIDIDKLAVGCGADGEELDDSAVGSATIQRRDQVRAWFAKHRIDLAVGGEDSLSLTLGDSLTIRPPYLGRTCYCNNEIVLARCTALLALLPP</sequence>
<keyword evidence="4" id="KW-1185">Reference proteome</keyword>
<dbReference type="InterPro" id="IPR047574">
    <property type="entry name" value="AD"/>
</dbReference>
<dbReference type="InterPro" id="IPR009422">
    <property type="entry name" value="Gemin6"/>
</dbReference>
<gene>
    <name evidence="3" type="ORF">BOX15_Mlig014426g1</name>
    <name evidence="2" type="ORF">BOX15_Mlig014426g3</name>
</gene>
<dbReference type="GO" id="GO:0005634">
    <property type="term" value="C:nucleus"/>
    <property type="evidence" value="ECO:0007669"/>
    <property type="project" value="InterPro"/>
</dbReference>
<reference evidence="2 4" key="1">
    <citation type="submission" date="2017-06" db="EMBL/GenBank/DDBJ databases">
        <title>A platform for efficient transgenesis in Macrostomum lignano, a flatworm model organism for stem cell research.</title>
        <authorList>
            <person name="Berezikov E."/>
        </authorList>
    </citation>
    <scope>NUCLEOTIDE SEQUENCE [LARGE SCALE GENOMIC DNA]</scope>
    <source>
        <strain evidence="2">DV1</strain>
        <tissue evidence="2">Whole organism</tissue>
    </source>
</reference>
<dbReference type="EMBL" id="NIVC01002330">
    <property type="protein sequence ID" value="PAA58807.1"/>
    <property type="molecule type" value="Genomic_DNA"/>
</dbReference>
<dbReference type="PANTHER" id="PTHR14710:SF2">
    <property type="entry name" value="GEM-ASSOCIATED PROTEIN 6"/>
    <property type="match status" value="1"/>
</dbReference>
<dbReference type="AlphaFoldDB" id="A0A267ED63"/>
<evidence type="ECO:0000313" key="3">
    <source>
        <dbReference type="EMBL" id="PAA89648.1"/>
    </source>
</evidence>
<comment type="caution">
    <text evidence="2">The sequence shown here is derived from an EMBL/GenBank/DDBJ whole genome shotgun (WGS) entry which is preliminary data.</text>
</comment>
<dbReference type="PANTHER" id="PTHR14710">
    <property type="entry name" value="GEM-ASSOCIATED PROTEIN 6"/>
    <property type="match status" value="1"/>
</dbReference>
<accession>A0A267ED63</accession>
<organism evidence="2 4">
    <name type="scientific">Macrostomum lignano</name>
    <dbReference type="NCBI Taxonomy" id="282301"/>
    <lineage>
        <taxon>Eukaryota</taxon>
        <taxon>Metazoa</taxon>
        <taxon>Spiralia</taxon>
        <taxon>Lophotrochozoa</taxon>
        <taxon>Platyhelminthes</taxon>
        <taxon>Rhabditophora</taxon>
        <taxon>Macrostomorpha</taxon>
        <taxon>Macrostomida</taxon>
        <taxon>Macrostomidae</taxon>
        <taxon>Macrostomum</taxon>
    </lineage>
</organism>
<dbReference type="Gene3D" id="2.30.30.100">
    <property type="match status" value="1"/>
</dbReference>
<dbReference type="OrthoDB" id="77463at2759"/>
<dbReference type="GO" id="GO:0000245">
    <property type="term" value="P:spliceosomal complex assembly"/>
    <property type="evidence" value="ECO:0007669"/>
    <property type="project" value="InterPro"/>
</dbReference>
<name>A0A267ED63_9PLAT</name>
<proteinExistence type="predicted"/>
<dbReference type="STRING" id="282301.A0A267ED63"/>
<dbReference type="Proteomes" id="UP000215902">
    <property type="component" value="Unassembled WGS sequence"/>
</dbReference>
<protein>
    <recommendedName>
        <fullName evidence="1">AD domain-containing protein</fullName>
    </recommendedName>
</protein>
<dbReference type="GO" id="GO:0032797">
    <property type="term" value="C:SMN complex"/>
    <property type="evidence" value="ECO:0007669"/>
    <property type="project" value="TreeGrafter"/>
</dbReference>
<evidence type="ECO:0000313" key="2">
    <source>
        <dbReference type="EMBL" id="PAA58807.1"/>
    </source>
</evidence>
<dbReference type="GO" id="GO:0000387">
    <property type="term" value="P:spliceosomal snRNP assembly"/>
    <property type="evidence" value="ECO:0007669"/>
    <property type="project" value="TreeGrafter"/>
</dbReference>
<dbReference type="EMBL" id="NIVC01000142">
    <property type="protein sequence ID" value="PAA89648.1"/>
    <property type="molecule type" value="Genomic_DNA"/>
</dbReference>
<evidence type="ECO:0000259" key="1">
    <source>
        <dbReference type="PROSITE" id="PS52001"/>
    </source>
</evidence>